<dbReference type="AlphaFoldDB" id="A0A182JJV6"/>
<proteinExistence type="predicted"/>
<accession>A0A182JJV6</accession>
<dbReference type="VEuPathDB" id="VectorBase:AATE019428"/>
<evidence type="ECO:0000313" key="1">
    <source>
        <dbReference type="EnsemblMetazoa" id="AATE019428-PA.1"/>
    </source>
</evidence>
<sequence>MSGRNGSLPGSGGVFTRSMISFGSSSVYPNGPRRPMISNRMIANAYTSPFWLPSRSSRISFMISREISFRRENFSSLMRTTTFRKRAVGVNTWFEQRDPNDWALARLSCGMLIVMTPAQKSISASTPAITIDMMWVSSFMQCSFMKPQDGSSIGRSEPAHLSSAQAYSFTESYR</sequence>
<organism evidence="1">
    <name type="scientific">Anopheles atroparvus</name>
    <name type="common">European mosquito</name>
    <dbReference type="NCBI Taxonomy" id="41427"/>
    <lineage>
        <taxon>Eukaryota</taxon>
        <taxon>Metazoa</taxon>
        <taxon>Ecdysozoa</taxon>
        <taxon>Arthropoda</taxon>
        <taxon>Hexapoda</taxon>
        <taxon>Insecta</taxon>
        <taxon>Pterygota</taxon>
        <taxon>Neoptera</taxon>
        <taxon>Endopterygota</taxon>
        <taxon>Diptera</taxon>
        <taxon>Nematocera</taxon>
        <taxon>Culicoidea</taxon>
        <taxon>Culicidae</taxon>
        <taxon>Anophelinae</taxon>
        <taxon>Anopheles</taxon>
    </lineage>
</organism>
<dbReference type="EnsemblMetazoa" id="AATE019428-RA">
    <property type="protein sequence ID" value="AATE019428-PA.1"/>
    <property type="gene ID" value="AATE019428"/>
</dbReference>
<reference evidence="1" key="1">
    <citation type="submission" date="2022-08" db="UniProtKB">
        <authorList>
            <consortium name="EnsemblMetazoa"/>
        </authorList>
    </citation>
    <scope>IDENTIFICATION</scope>
    <source>
        <strain evidence="1">EBRO</strain>
    </source>
</reference>
<protein>
    <submittedName>
        <fullName evidence="1">Uncharacterized protein</fullName>
    </submittedName>
</protein>
<name>A0A182JJV6_ANOAO</name>